<keyword evidence="1" id="KW-1133">Transmembrane helix</keyword>
<name>A0A0U1NWF2_9BACI</name>
<evidence type="ECO:0000313" key="2">
    <source>
        <dbReference type="EMBL" id="CRK82357.1"/>
    </source>
</evidence>
<keyword evidence="1" id="KW-0472">Membrane</keyword>
<keyword evidence="2" id="KW-0449">Lipoprotein</keyword>
<proteinExistence type="predicted"/>
<gene>
    <name evidence="2" type="ORF">BN000_02281</name>
</gene>
<evidence type="ECO:0000256" key="1">
    <source>
        <dbReference type="SAM" id="Phobius"/>
    </source>
</evidence>
<dbReference type="RefSeq" id="WP_090634245.1">
    <property type="nucleotide sequence ID" value="NZ_CVRB01000002.1"/>
</dbReference>
<keyword evidence="1" id="KW-0812">Transmembrane</keyword>
<sequence length="303" mass="33510">MRQWRVGTFSMGGSLVLLGLFLFLSRFLGLNLANVMTAWWPILLVVLGVEILVYLVLSRSDKQVLKYDFLSIFFVGFLGMVGIVFAFLSASGIIGKVDEVMARENRSFELPAFSYQTDQNIKRVVVKTAGYDLSFEATDDKAVSAFGTYQVQTTKKEKWLKTADDYIAATKKGDTLYLNLKPLPDEVGPFDRHGTVAATILIPNDVLLEVNGSANSIALKPRSLENNWKIDSGSSIYVDVAPTSNVKISAVNVKEVSGKDGEWKVTEKTDSENSLWNNAVYQSGDGKYQINITNAYQVSLNSN</sequence>
<protein>
    <submittedName>
        <fullName evidence="2">Putative lipoprotein</fullName>
    </submittedName>
</protein>
<dbReference type="OrthoDB" id="1707123at2"/>
<feature type="transmembrane region" description="Helical" evidence="1">
    <location>
        <begin position="39"/>
        <end position="57"/>
    </location>
</feature>
<reference evidence="3" key="1">
    <citation type="submission" date="2015-05" db="EMBL/GenBank/DDBJ databases">
        <authorList>
            <person name="Urmite Genomes"/>
        </authorList>
    </citation>
    <scope>NUCLEOTIDE SEQUENCE [LARGE SCALE GENOMIC DNA]</scope>
    <source>
        <strain evidence="3">LF1</strain>
    </source>
</reference>
<dbReference type="STRING" id="1499688.BN000_02281"/>
<feature type="transmembrane region" description="Helical" evidence="1">
    <location>
        <begin position="69"/>
        <end position="94"/>
    </location>
</feature>
<dbReference type="AlphaFoldDB" id="A0A0U1NWF2"/>
<keyword evidence="3" id="KW-1185">Reference proteome</keyword>
<dbReference type="Proteomes" id="UP000199087">
    <property type="component" value="Unassembled WGS sequence"/>
</dbReference>
<accession>A0A0U1NWF2</accession>
<evidence type="ECO:0000313" key="3">
    <source>
        <dbReference type="Proteomes" id="UP000199087"/>
    </source>
</evidence>
<dbReference type="EMBL" id="CVRB01000002">
    <property type="protein sequence ID" value="CRK82357.1"/>
    <property type="molecule type" value="Genomic_DNA"/>
</dbReference>
<organism evidence="2 3">
    <name type="scientific">Neobacillus massiliamazoniensis</name>
    <dbReference type="NCBI Taxonomy" id="1499688"/>
    <lineage>
        <taxon>Bacteria</taxon>
        <taxon>Bacillati</taxon>
        <taxon>Bacillota</taxon>
        <taxon>Bacilli</taxon>
        <taxon>Bacillales</taxon>
        <taxon>Bacillaceae</taxon>
        <taxon>Neobacillus</taxon>
    </lineage>
</organism>